<reference evidence="3 4" key="1">
    <citation type="submission" date="2016-10" db="EMBL/GenBank/DDBJ databases">
        <authorList>
            <person name="de Groot N.N."/>
        </authorList>
    </citation>
    <scope>NUCLEOTIDE SEQUENCE [LARGE SCALE GENOMIC DNA]</scope>
    <source>
        <strain evidence="3 4">CGMCC 4.1877</strain>
    </source>
</reference>
<keyword evidence="4" id="KW-1185">Reference proteome</keyword>
<dbReference type="Proteomes" id="UP000199614">
    <property type="component" value="Unassembled WGS sequence"/>
</dbReference>
<proteinExistence type="predicted"/>
<evidence type="ECO:0000313" key="3">
    <source>
        <dbReference type="EMBL" id="SFO51277.1"/>
    </source>
</evidence>
<feature type="transmembrane region" description="Helical" evidence="1">
    <location>
        <begin position="366"/>
        <end position="386"/>
    </location>
</feature>
<feature type="transmembrane region" description="Helical" evidence="1">
    <location>
        <begin position="27"/>
        <end position="45"/>
    </location>
</feature>
<evidence type="ECO:0000313" key="4">
    <source>
        <dbReference type="Proteomes" id="UP000199614"/>
    </source>
</evidence>
<feature type="transmembrane region" description="Helical" evidence="1">
    <location>
        <begin position="289"/>
        <end position="306"/>
    </location>
</feature>
<dbReference type="STRING" id="260086.SAMN05216207_107410"/>
<dbReference type="Pfam" id="PF07158">
    <property type="entry name" value="MatC_N"/>
    <property type="match status" value="1"/>
</dbReference>
<feature type="transmembrane region" description="Helical" evidence="1">
    <location>
        <begin position="392"/>
        <end position="422"/>
    </location>
</feature>
<dbReference type="EMBL" id="FOUY01000074">
    <property type="protein sequence ID" value="SFO51277.1"/>
    <property type="molecule type" value="Genomic_DNA"/>
</dbReference>
<dbReference type="AlphaFoldDB" id="A0A1I5HSN4"/>
<feature type="transmembrane region" description="Helical" evidence="1">
    <location>
        <begin position="181"/>
        <end position="201"/>
    </location>
</feature>
<protein>
    <submittedName>
        <fullName evidence="3">Dicarboxylate carrier protein MatC N-terminus</fullName>
    </submittedName>
</protein>
<dbReference type="InterPro" id="IPR009827">
    <property type="entry name" value="MatC_N"/>
</dbReference>
<feature type="transmembrane region" description="Helical" evidence="1">
    <location>
        <begin position="5"/>
        <end position="21"/>
    </location>
</feature>
<feature type="domain" description="Dicarboxylate carrier MatC N-terminal" evidence="2">
    <location>
        <begin position="1"/>
        <end position="148"/>
    </location>
</feature>
<feature type="transmembrane region" description="Helical" evidence="1">
    <location>
        <begin position="96"/>
        <end position="124"/>
    </location>
</feature>
<keyword evidence="1" id="KW-0472">Membrane</keyword>
<evidence type="ECO:0000256" key="1">
    <source>
        <dbReference type="SAM" id="Phobius"/>
    </source>
</evidence>
<feature type="transmembrane region" description="Helical" evidence="1">
    <location>
        <begin position="136"/>
        <end position="161"/>
    </location>
</feature>
<gene>
    <name evidence="3" type="ORF">SAMN05216207_107410</name>
</gene>
<organism evidence="3 4">
    <name type="scientific">Pseudonocardia ammonioxydans</name>
    <dbReference type="NCBI Taxonomy" id="260086"/>
    <lineage>
        <taxon>Bacteria</taxon>
        <taxon>Bacillati</taxon>
        <taxon>Actinomycetota</taxon>
        <taxon>Actinomycetes</taxon>
        <taxon>Pseudonocardiales</taxon>
        <taxon>Pseudonocardiaceae</taxon>
        <taxon>Pseudonocardia</taxon>
    </lineage>
</organism>
<dbReference type="OrthoDB" id="8738207at2"/>
<feature type="transmembrane region" description="Helical" evidence="1">
    <location>
        <begin position="267"/>
        <end position="283"/>
    </location>
</feature>
<feature type="transmembrane region" description="Helical" evidence="1">
    <location>
        <begin position="434"/>
        <end position="455"/>
    </location>
</feature>
<name>A0A1I5HSN4_PSUAM</name>
<keyword evidence="1" id="KW-1133">Transmembrane helix</keyword>
<evidence type="ECO:0000259" key="2">
    <source>
        <dbReference type="Pfam" id="PF07158"/>
    </source>
</evidence>
<sequence length="459" mass="46844">MSIHVIAVAVLVLIFVIGTLRPVNIGALALIATFLVGTLVAGEGIDELLAGFPPDLFVLLVGVTYLFGLAAVNGTIEWLIDRAVGLLGDRPALVPMMIFIFSAVPTTAGALGPAGVAMLAPLCLRLGERYGIDRRMTALMVMHGSCAGNFSPLNGLAVIVQQALTANGLSVSAAALFFGNMAYNIGLAVVIYFAFGGLGLIREVRRAGNDLPGTAAGGNTPAPTLAGGANLPVGSAGTTPGGGSGVAVKTSAEVDAPVRAQLRFDQMITLAIIVAVAVGALVFDIEIGFLALTAAVLLHALFPARFKDADKRVVWGVVLLICGVVTFVGAMERYGTVDIIGAGIAGLGAPLLTAFLLCLVAAFTSAFASSAGLLGVLIPLAVPFIVQGQIGTAAMLIALTISATVVDSTPFSSVGALTLANAPEEERRKLFRTMLAWGIGMAVSAPLVTWLIFILPSGL</sequence>
<feature type="transmembrane region" description="Helical" evidence="1">
    <location>
        <begin position="57"/>
        <end position="76"/>
    </location>
</feature>
<feature type="transmembrane region" description="Helical" evidence="1">
    <location>
        <begin position="337"/>
        <end position="359"/>
    </location>
</feature>
<feature type="transmembrane region" description="Helical" evidence="1">
    <location>
        <begin position="313"/>
        <end position="331"/>
    </location>
</feature>
<keyword evidence="1" id="KW-0812">Transmembrane</keyword>
<accession>A0A1I5HSN4</accession>